<dbReference type="PANTHER" id="PTHR43135:SF3">
    <property type="entry name" value="ALPHA-D-RIBOSE 1-METHYLPHOSPHONATE 5-TRIPHOSPHATE DIPHOSPHATASE"/>
    <property type="match status" value="1"/>
</dbReference>
<dbReference type="InterPro" id="IPR051781">
    <property type="entry name" value="Metallo-dep_Hydrolase"/>
</dbReference>
<organism evidence="3 4">
    <name type="scientific">Simiduia curdlanivorans</name>
    <dbReference type="NCBI Taxonomy" id="1492769"/>
    <lineage>
        <taxon>Bacteria</taxon>
        <taxon>Pseudomonadati</taxon>
        <taxon>Pseudomonadota</taxon>
        <taxon>Gammaproteobacteria</taxon>
        <taxon>Cellvibrionales</taxon>
        <taxon>Cellvibrionaceae</taxon>
        <taxon>Simiduia</taxon>
    </lineage>
</organism>
<dbReference type="Gene3D" id="3.20.20.140">
    <property type="entry name" value="Metal-dependent hydrolases"/>
    <property type="match status" value="1"/>
</dbReference>
<dbReference type="Proteomes" id="UP001595840">
    <property type="component" value="Unassembled WGS sequence"/>
</dbReference>
<evidence type="ECO:0000313" key="4">
    <source>
        <dbReference type="Proteomes" id="UP001595840"/>
    </source>
</evidence>
<sequence length="669" mass="73578">MTQLKSLLVGLLAASFSVLVLAADDVTNLWYSEKGLAGKQVFHKTGENSYEGLLEVGWNNRRYKVEEQLSTDDDDYLVAYKASGTTAFGSKIEETFEWTGSLARWNSTKDEGEMLGTQKRFYVPADGSASFNMMVRALLAAPEKSIDLLPSGTAHISKLRSVTVKNGKKSQQVHLYAISGLDFTPSLSWHDDEGMFFAKDYSGFMRVIRDGYSLDNFKQLADIQTQAESEYLEKIAQQYGHVTPRLLIKSVNIADVENKKQLKGMDVLVEQGVIADIGKNLKVSGSYKTLSGKGKTLIPGLWDMHGHLSKNDGLLNIAAGVTSVRDIGNNHDNIMALDKLFSNGGLIGPTVYRAGFMDQESEYSAGLSVKSLEEALEKVNWFADNGYLQVKLYSSIDPNWVKPISDSAHNRGLRVSGHIPAFMTAEQAVNNGYDEIQHINMLFLNFLAGTEVDTRQRLRFSLVGEKAHSLDLKSPEVRAFIDLLKSKQVVVDPTVSTFRSLLVREDKKIDAEFLPVAEHLPPAVVRSLKGAEMPVPADQWDDYQASSAAMLKMVKLLYDNGIGIVPGTDNIAGFTLQRELELYVQAGIPSIDVLRIASLECARLVGAAHKTGSVSVGKQADMLLIEGDPIKNIADIRKVALVIKGQQMFKPSELYGVLGVKPFTPSVTL</sequence>
<proteinExistence type="predicted"/>
<dbReference type="Pfam" id="PF01979">
    <property type="entry name" value="Amidohydro_1"/>
    <property type="match status" value="1"/>
</dbReference>
<dbReference type="Gene3D" id="2.30.40.10">
    <property type="entry name" value="Urease, subunit C, domain 1"/>
    <property type="match status" value="1"/>
</dbReference>
<protein>
    <submittedName>
        <fullName evidence="3">Amidohydrolase family protein</fullName>
    </submittedName>
</protein>
<dbReference type="RefSeq" id="WP_290261673.1">
    <property type="nucleotide sequence ID" value="NZ_JAUFQG010000004.1"/>
</dbReference>
<feature type="chain" id="PRO_5045652800" evidence="1">
    <location>
        <begin position="23"/>
        <end position="669"/>
    </location>
</feature>
<accession>A0ABV8V704</accession>
<dbReference type="InterPro" id="IPR032466">
    <property type="entry name" value="Metal_Hydrolase"/>
</dbReference>
<evidence type="ECO:0000259" key="2">
    <source>
        <dbReference type="Pfam" id="PF01979"/>
    </source>
</evidence>
<dbReference type="EMBL" id="JBHSCX010000020">
    <property type="protein sequence ID" value="MFC4363696.1"/>
    <property type="molecule type" value="Genomic_DNA"/>
</dbReference>
<gene>
    <name evidence="3" type="ORF">ACFOX3_15380</name>
</gene>
<evidence type="ECO:0000313" key="3">
    <source>
        <dbReference type="EMBL" id="MFC4363696.1"/>
    </source>
</evidence>
<dbReference type="PANTHER" id="PTHR43135">
    <property type="entry name" value="ALPHA-D-RIBOSE 1-METHYLPHOSPHONATE 5-TRIPHOSPHATE DIPHOSPHATASE"/>
    <property type="match status" value="1"/>
</dbReference>
<comment type="caution">
    <text evidence="3">The sequence shown here is derived from an EMBL/GenBank/DDBJ whole genome shotgun (WGS) entry which is preliminary data.</text>
</comment>
<evidence type="ECO:0000256" key="1">
    <source>
        <dbReference type="SAM" id="SignalP"/>
    </source>
</evidence>
<name>A0ABV8V704_9GAMM</name>
<feature type="signal peptide" evidence="1">
    <location>
        <begin position="1"/>
        <end position="22"/>
    </location>
</feature>
<reference evidence="4" key="1">
    <citation type="journal article" date="2019" name="Int. J. Syst. Evol. Microbiol.">
        <title>The Global Catalogue of Microorganisms (GCM) 10K type strain sequencing project: providing services to taxonomists for standard genome sequencing and annotation.</title>
        <authorList>
            <consortium name="The Broad Institute Genomics Platform"/>
            <consortium name="The Broad Institute Genome Sequencing Center for Infectious Disease"/>
            <person name="Wu L."/>
            <person name="Ma J."/>
        </authorList>
    </citation>
    <scope>NUCLEOTIDE SEQUENCE [LARGE SCALE GENOMIC DNA]</scope>
    <source>
        <strain evidence="4">CECT 8570</strain>
    </source>
</reference>
<dbReference type="InterPro" id="IPR011059">
    <property type="entry name" value="Metal-dep_hydrolase_composite"/>
</dbReference>
<keyword evidence="1" id="KW-0732">Signal</keyword>
<dbReference type="SUPFAM" id="SSF51556">
    <property type="entry name" value="Metallo-dependent hydrolases"/>
    <property type="match status" value="1"/>
</dbReference>
<dbReference type="SUPFAM" id="SSF51338">
    <property type="entry name" value="Composite domain of metallo-dependent hydrolases"/>
    <property type="match status" value="1"/>
</dbReference>
<keyword evidence="4" id="KW-1185">Reference proteome</keyword>
<feature type="domain" description="Amidohydrolase-related" evidence="2">
    <location>
        <begin position="316"/>
        <end position="643"/>
    </location>
</feature>
<dbReference type="InterPro" id="IPR006680">
    <property type="entry name" value="Amidohydro-rel"/>
</dbReference>